<dbReference type="Gene3D" id="3.20.20.210">
    <property type="match status" value="1"/>
</dbReference>
<dbReference type="InterPro" id="IPR000257">
    <property type="entry name" value="Uroporphyrinogen_deCOase"/>
</dbReference>
<evidence type="ECO:0000259" key="1">
    <source>
        <dbReference type="Pfam" id="PF01208"/>
    </source>
</evidence>
<organism evidence="2">
    <name type="scientific">marine sediment metagenome</name>
    <dbReference type="NCBI Taxonomy" id="412755"/>
    <lineage>
        <taxon>unclassified sequences</taxon>
        <taxon>metagenomes</taxon>
        <taxon>ecological metagenomes</taxon>
    </lineage>
</organism>
<name>A0A0F9BCX5_9ZZZZ</name>
<sequence length="350" mass="39983">MTPKERVIAQIEHRETDFIPYTLSFEIDPNKTIESDVLERMNAHYGNDSWQSKLDDHVVRIDAGIPGMVPDSGTAISVDKYGTEWRADKRPWHMTKPALEKPDLSEYTFPEIDSLFDEDWQEKTLQEINKNRDHFLVASFGFGLFERTWAMRGFENALVDAIAHEDFYRELVQKIFEQQMMLVDRLLTLPFDGIMFGDDWGHQDGIIIGAERWRKYFKPYMAKLYERVHQAGKCTLNHICGSVIEILPDLIEIGLDVYESVQPEARNNNPYQLKKLYGKDITFWGGLGSQSTIPFGTPLKIKSEIRRLCKEMGKGGGYILSSAKAIQPETPTENAVAVIEAFAEQAGIPA</sequence>
<dbReference type="GO" id="GO:0006779">
    <property type="term" value="P:porphyrin-containing compound biosynthetic process"/>
    <property type="evidence" value="ECO:0007669"/>
    <property type="project" value="InterPro"/>
</dbReference>
<accession>A0A0F9BCX5</accession>
<dbReference type="AlphaFoldDB" id="A0A0F9BCX5"/>
<dbReference type="GO" id="GO:0004853">
    <property type="term" value="F:uroporphyrinogen decarboxylase activity"/>
    <property type="evidence" value="ECO:0007669"/>
    <property type="project" value="InterPro"/>
</dbReference>
<reference evidence="2" key="1">
    <citation type="journal article" date="2015" name="Nature">
        <title>Complex archaea that bridge the gap between prokaryotes and eukaryotes.</title>
        <authorList>
            <person name="Spang A."/>
            <person name="Saw J.H."/>
            <person name="Jorgensen S.L."/>
            <person name="Zaremba-Niedzwiedzka K."/>
            <person name="Martijn J."/>
            <person name="Lind A.E."/>
            <person name="van Eijk R."/>
            <person name="Schleper C."/>
            <person name="Guy L."/>
            <person name="Ettema T.J."/>
        </authorList>
    </citation>
    <scope>NUCLEOTIDE SEQUENCE</scope>
</reference>
<dbReference type="InterPro" id="IPR052024">
    <property type="entry name" value="Methanogen_methyltrans"/>
</dbReference>
<gene>
    <name evidence="2" type="ORF">LCGC14_2463990</name>
</gene>
<dbReference type="Pfam" id="PF01208">
    <property type="entry name" value="URO-D"/>
    <property type="match status" value="1"/>
</dbReference>
<dbReference type="PANTHER" id="PTHR47099">
    <property type="entry name" value="METHYLCOBAMIDE:COM METHYLTRANSFERASE MTBA"/>
    <property type="match status" value="1"/>
</dbReference>
<evidence type="ECO:0000313" key="2">
    <source>
        <dbReference type="EMBL" id="KKL19585.1"/>
    </source>
</evidence>
<dbReference type="SUPFAM" id="SSF51726">
    <property type="entry name" value="UROD/MetE-like"/>
    <property type="match status" value="1"/>
</dbReference>
<dbReference type="EMBL" id="LAZR01038431">
    <property type="protein sequence ID" value="KKL19585.1"/>
    <property type="molecule type" value="Genomic_DNA"/>
</dbReference>
<comment type="caution">
    <text evidence="2">The sequence shown here is derived from an EMBL/GenBank/DDBJ whole genome shotgun (WGS) entry which is preliminary data.</text>
</comment>
<dbReference type="PANTHER" id="PTHR47099:SF1">
    <property type="entry name" value="METHYLCOBAMIDE:COM METHYLTRANSFERASE MTBA"/>
    <property type="match status" value="1"/>
</dbReference>
<protein>
    <recommendedName>
        <fullName evidence="1">Uroporphyrinogen decarboxylase (URO-D) domain-containing protein</fullName>
    </recommendedName>
</protein>
<feature type="domain" description="Uroporphyrinogen decarboxylase (URO-D)" evidence="1">
    <location>
        <begin position="151"/>
        <end position="343"/>
    </location>
</feature>
<dbReference type="InterPro" id="IPR038071">
    <property type="entry name" value="UROD/MetE-like_sf"/>
</dbReference>
<proteinExistence type="predicted"/>